<dbReference type="Pfam" id="PF01193">
    <property type="entry name" value="RNA_pol_L"/>
    <property type="match status" value="1"/>
</dbReference>
<organism evidence="5">
    <name type="scientific">Flabellia petiolata</name>
    <dbReference type="NCBI Taxonomy" id="189428"/>
    <lineage>
        <taxon>Eukaryota</taxon>
        <taxon>Viridiplantae</taxon>
        <taxon>Chlorophyta</taxon>
        <taxon>core chlorophytes</taxon>
        <taxon>Ulvophyceae</taxon>
        <taxon>TCBD clade</taxon>
        <taxon>Bryopsidales</taxon>
        <taxon>Halimedineae</taxon>
        <taxon>Halimedaceae</taxon>
        <taxon>Udoteae</taxon>
        <taxon>Flabellia</taxon>
    </lineage>
</organism>
<dbReference type="Gene3D" id="2.170.120.12">
    <property type="entry name" value="DNA-directed RNA polymerase, insert domain"/>
    <property type="match status" value="1"/>
</dbReference>
<reference evidence="5" key="1">
    <citation type="submission" date="2018-07" db="EMBL/GenBank/DDBJ databases">
        <authorList>
            <person name="Quirk P.G."/>
            <person name="Krulwich T.A."/>
        </authorList>
    </citation>
    <scope>NUCLEOTIDE SEQUENCE</scope>
</reference>
<dbReference type="SMART" id="SM00662">
    <property type="entry name" value="RPOLD"/>
    <property type="match status" value="1"/>
</dbReference>
<dbReference type="EMBL" id="MH591084">
    <property type="protein sequence ID" value="AYC63932.1"/>
    <property type="molecule type" value="Genomic_DNA"/>
</dbReference>
<evidence type="ECO:0000256" key="1">
    <source>
        <dbReference type="ARBA" id="ARBA00022478"/>
    </source>
</evidence>
<feature type="domain" description="DNA-directed RNA polymerase RpoA/D/Rpb3-type" evidence="4">
    <location>
        <begin position="21"/>
        <end position="204"/>
    </location>
</feature>
<dbReference type="InterPro" id="IPR011263">
    <property type="entry name" value="DNA-dir_RNA_pol_RpoA/D/Rpb3"/>
</dbReference>
<dbReference type="GO" id="GO:0003899">
    <property type="term" value="F:DNA-directed RNA polymerase activity"/>
    <property type="evidence" value="ECO:0007669"/>
    <property type="project" value="InterPro"/>
</dbReference>
<reference evidence="5" key="2">
    <citation type="journal article" date="2019" name="Mol. Phylogenet. Evol.">
        <title>Reassessment of the classification of bryopsidales (chlorophyta) based on chloroplast phylogenomic analyses.</title>
        <authorList>
            <person name="Cremen M.C."/>
            <person name="Leliaert F."/>
            <person name="West J."/>
            <person name="Lam D.W."/>
            <person name="Shimada S."/>
            <person name="Lopez-Bautista J.M."/>
            <person name="Verbruggen H."/>
        </authorList>
    </citation>
    <scope>NUCLEOTIDE SEQUENCE</scope>
</reference>
<evidence type="ECO:0000313" key="5">
    <source>
        <dbReference type="EMBL" id="AYC63932.1"/>
    </source>
</evidence>
<gene>
    <name evidence="5" type="primary">rpoA</name>
</gene>
<sequence length="550" mass="64257">MNDKKNFYCISSRVETSGQLYGCFKIGPFYGHQSLTFANSLRRTLLANKSKCMFDAIQIYGVEHEFSNLVGVRESAVDILLNLEKLIFSTNLPITKPKIAFVNFCGPGILKGQHIHLPSDFKCVNPSQYIASLEVDGKLTFKLFFTPNWDKLKSQPIYQLYQNKKTELTRRTLGIYNKQIPVSKELAHAFALKRQVGPPTVGKRWRFSAALARLAHSGKRFSAPQSTPPWVRFASAKTHLLFSNTFSQKFIKKKLIYNKNENSYQKFIFKNKFLATKKPICVYKKIQENFLFLKSSSNVIEKVNYTLQSIGSNKHKKTTNSKKYKIINKKNNHINLNCALKIDGTLTPVGKRGRSQSKEMLKGKKCSQLSDIFSGVFRCEQFRQTLNFEQKNINEEFIIFEVWTNGSLHPQTAILKAINELLLEIFPYSLKISKNYTNFNNKSNVLKRRYITNLSKNHFREKFINLEIANFYFDLETLIFLKNKKISRIVDFLNFFKQTKLSTNIWSYHWNKWYDYNLFRYNIDQLNTTSQIKTTLYKFQNFIHKKLCFV</sequence>
<accession>A0A386AX48</accession>
<protein>
    <recommendedName>
        <fullName evidence="3">Plastid-encoded RNA polymerase subunit alpha</fullName>
    </recommendedName>
</protein>
<proteinExistence type="predicted"/>
<name>A0A386AX48_9CHLO</name>
<geneLocation type="chloroplast" evidence="5"/>
<keyword evidence="5" id="KW-0934">Plastid</keyword>
<evidence type="ECO:0000256" key="3">
    <source>
        <dbReference type="ARBA" id="ARBA00031776"/>
    </source>
</evidence>
<dbReference type="GO" id="GO:0000428">
    <property type="term" value="C:DNA-directed RNA polymerase complex"/>
    <property type="evidence" value="ECO:0007669"/>
    <property type="project" value="UniProtKB-KW"/>
</dbReference>
<dbReference type="InterPro" id="IPR036603">
    <property type="entry name" value="RBP11-like"/>
</dbReference>
<dbReference type="GO" id="GO:0006351">
    <property type="term" value="P:DNA-templated transcription"/>
    <property type="evidence" value="ECO:0007669"/>
    <property type="project" value="InterPro"/>
</dbReference>
<keyword evidence="1" id="KW-0240">DNA-directed RNA polymerase</keyword>
<dbReference type="SUPFAM" id="SSF55257">
    <property type="entry name" value="RBP11-like subunits of RNA polymerase"/>
    <property type="match status" value="1"/>
</dbReference>
<dbReference type="InterPro" id="IPR036643">
    <property type="entry name" value="RNApol_insert_sf"/>
</dbReference>
<keyword evidence="5" id="KW-0150">Chloroplast</keyword>
<dbReference type="Pfam" id="PF01000">
    <property type="entry name" value="RNA_pol_A_bac"/>
    <property type="match status" value="1"/>
</dbReference>
<dbReference type="SUPFAM" id="SSF56553">
    <property type="entry name" value="Insert subdomain of RNA polymerase alpha subunit"/>
    <property type="match status" value="1"/>
</dbReference>
<evidence type="ECO:0000259" key="4">
    <source>
        <dbReference type="SMART" id="SM00662"/>
    </source>
</evidence>
<dbReference type="InterPro" id="IPR011262">
    <property type="entry name" value="DNA-dir_RNA_pol_insert"/>
</dbReference>
<keyword evidence="2" id="KW-0804">Transcription</keyword>
<evidence type="ECO:0000256" key="2">
    <source>
        <dbReference type="ARBA" id="ARBA00023163"/>
    </source>
</evidence>
<dbReference type="AlphaFoldDB" id="A0A386AX48"/>
<dbReference type="Gene3D" id="3.30.1360.10">
    <property type="entry name" value="RNA polymerase, RBP11-like subunit"/>
    <property type="match status" value="2"/>
</dbReference>
<dbReference type="GO" id="GO:0046983">
    <property type="term" value="F:protein dimerization activity"/>
    <property type="evidence" value="ECO:0007669"/>
    <property type="project" value="InterPro"/>
</dbReference>